<dbReference type="InterPro" id="IPR050357">
    <property type="entry name" value="Arrestin_domain-protein"/>
</dbReference>
<feature type="domain" description="Arrestin C-terminal-like" evidence="1">
    <location>
        <begin position="175"/>
        <end position="313"/>
    </location>
</feature>
<dbReference type="GO" id="GO:0031625">
    <property type="term" value="F:ubiquitin protein ligase binding"/>
    <property type="evidence" value="ECO:0007669"/>
    <property type="project" value="TreeGrafter"/>
</dbReference>
<dbReference type="Proteomes" id="UP000054107">
    <property type="component" value="Unassembled WGS sequence"/>
</dbReference>
<proteinExistence type="predicted"/>
<dbReference type="SUPFAM" id="SSF81296">
    <property type="entry name" value="E set domains"/>
    <property type="match status" value="1"/>
</dbReference>
<dbReference type="EMBL" id="LN726961">
    <property type="protein sequence ID" value="CEP11848.1"/>
    <property type="molecule type" value="Genomic_DNA"/>
</dbReference>
<dbReference type="PANTHER" id="PTHR11188:SF17">
    <property type="entry name" value="FI21816P1"/>
    <property type="match status" value="1"/>
</dbReference>
<evidence type="ECO:0000313" key="3">
    <source>
        <dbReference type="Proteomes" id="UP000054107"/>
    </source>
</evidence>
<dbReference type="STRING" id="35722.A0A0B7N8V1"/>
<dbReference type="GO" id="GO:0005829">
    <property type="term" value="C:cytosol"/>
    <property type="evidence" value="ECO:0007669"/>
    <property type="project" value="TreeGrafter"/>
</dbReference>
<gene>
    <name evidence="2" type="primary">PARPA_05737.1 scaffold 19499</name>
</gene>
<dbReference type="OrthoDB" id="2333384at2759"/>
<dbReference type="Gene3D" id="2.60.40.640">
    <property type="match status" value="2"/>
</dbReference>
<dbReference type="GO" id="GO:0030674">
    <property type="term" value="F:protein-macromolecule adaptor activity"/>
    <property type="evidence" value="ECO:0007669"/>
    <property type="project" value="TreeGrafter"/>
</dbReference>
<dbReference type="InterPro" id="IPR011022">
    <property type="entry name" value="Arrestin_C-like"/>
</dbReference>
<dbReference type="InterPro" id="IPR014752">
    <property type="entry name" value="Arrestin-like_C"/>
</dbReference>
<accession>A0A0B7N8V1</accession>
<protein>
    <recommendedName>
        <fullName evidence="1">Arrestin C-terminal-like domain-containing protein</fullName>
    </recommendedName>
</protein>
<keyword evidence="3" id="KW-1185">Reference proteome</keyword>
<evidence type="ECO:0000259" key="1">
    <source>
        <dbReference type="SMART" id="SM01017"/>
    </source>
</evidence>
<dbReference type="Pfam" id="PF00339">
    <property type="entry name" value="Arrestin_N"/>
    <property type="match status" value="1"/>
</dbReference>
<dbReference type="GO" id="GO:0070086">
    <property type="term" value="P:ubiquitin-dependent endocytosis"/>
    <property type="evidence" value="ECO:0007669"/>
    <property type="project" value="TreeGrafter"/>
</dbReference>
<dbReference type="InterPro" id="IPR011021">
    <property type="entry name" value="Arrestin-like_N"/>
</dbReference>
<dbReference type="SMART" id="SM01017">
    <property type="entry name" value="Arrestin_C"/>
    <property type="match status" value="1"/>
</dbReference>
<dbReference type="PANTHER" id="PTHR11188">
    <property type="entry name" value="ARRESTIN DOMAIN CONTAINING PROTEIN"/>
    <property type="match status" value="1"/>
</dbReference>
<reference evidence="2 3" key="1">
    <citation type="submission" date="2014-09" db="EMBL/GenBank/DDBJ databases">
        <authorList>
            <person name="Ellenberger Sabrina"/>
        </authorList>
    </citation>
    <scope>NUCLEOTIDE SEQUENCE [LARGE SCALE GENOMIC DNA]</scope>
    <source>
        <strain evidence="2 3">CBS 412.66</strain>
    </source>
</reference>
<dbReference type="InterPro" id="IPR014756">
    <property type="entry name" value="Ig_E-set"/>
</dbReference>
<sequence length="437" mass="48792">MLNVHPMQLTHVPEFRIHLDDDQVILHGAAEESAGVILRGSIILNCHEQTKVKSITLKFTGISNVDWTEGLGSHQKHYRAERKILEKEWTFLELRKKAHHLCQGQYKWEFELPLPGNLPETVNHEMGQVQYRLKAYCDRPTFSMNYVDKRIIKVTRLMLPSCLELTQSVIISNVWANKVAYDISIPSKVFCSNKSIPISFDLLPIAPNLKIKSVACSLKEYITCSTLDHHKTEGKVINHLRDDRLSVDSTTGHWRKTELLHVPSESNEITYDMCGELIQVKHKIKFTVTLQNSDGHISELRAAIPVVIAPMLPEDDDNALPAYEDAWRSIPYDAETLAHMIAMGEVPSSAAAAAAAAPSPAPPALLLTSDSNSTLSSLSSNSVNSNSFSERDYMTPEPLPWRGFDISRVPSYTTALRTGAPCTLSPSLPNYESIILA</sequence>
<dbReference type="AlphaFoldDB" id="A0A0B7N8V1"/>
<dbReference type="GO" id="GO:0005886">
    <property type="term" value="C:plasma membrane"/>
    <property type="evidence" value="ECO:0007669"/>
    <property type="project" value="TreeGrafter"/>
</dbReference>
<evidence type="ECO:0000313" key="2">
    <source>
        <dbReference type="EMBL" id="CEP11848.1"/>
    </source>
</evidence>
<name>A0A0B7N8V1_9FUNG</name>
<organism evidence="2 3">
    <name type="scientific">Parasitella parasitica</name>
    <dbReference type="NCBI Taxonomy" id="35722"/>
    <lineage>
        <taxon>Eukaryota</taxon>
        <taxon>Fungi</taxon>
        <taxon>Fungi incertae sedis</taxon>
        <taxon>Mucoromycota</taxon>
        <taxon>Mucoromycotina</taxon>
        <taxon>Mucoromycetes</taxon>
        <taxon>Mucorales</taxon>
        <taxon>Mucorineae</taxon>
        <taxon>Mucoraceae</taxon>
        <taxon>Parasitella</taxon>
    </lineage>
</organism>
<dbReference type="Pfam" id="PF02752">
    <property type="entry name" value="Arrestin_C"/>
    <property type="match status" value="1"/>
</dbReference>